<evidence type="ECO:0000256" key="1">
    <source>
        <dbReference type="ARBA" id="ARBA00022679"/>
    </source>
</evidence>
<dbReference type="Gene3D" id="6.10.140.50">
    <property type="match status" value="1"/>
</dbReference>
<dbReference type="GO" id="GO:0043814">
    <property type="term" value="F:phospholactate guanylyltransferase activity"/>
    <property type="evidence" value="ECO:0007669"/>
    <property type="project" value="UniProtKB-EC"/>
</dbReference>
<evidence type="ECO:0000313" key="7">
    <source>
        <dbReference type="Proteomes" id="UP000183769"/>
    </source>
</evidence>
<evidence type="ECO:0000256" key="5">
    <source>
        <dbReference type="HAMAP-Rule" id="MF_02114"/>
    </source>
</evidence>
<dbReference type="RefSeq" id="WP_074878397.1">
    <property type="nucleotide sequence ID" value="NZ_FOXI01000007.1"/>
</dbReference>
<dbReference type="Gene3D" id="3.90.550.10">
    <property type="entry name" value="Spore Coat Polysaccharide Biosynthesis Protein SpsA, Chain A"/>
    <property type="match status" value="1"/>
</dbReference>
<protein>
    <recommendedName>
        <fullName evidence="5">2-phospho-L-lactate guanylyltransferase</fullName>
        <shortName evidence="5">LP guanylyltransferase</shortName>
        <ecNumber evidence="5">2.7.7.68</ecNumber>
    </recommendedName>
</protein>
<sequence length="203" mass="21621">MRVVVPFSTDRPKTRLAEVLTPDERREFAEAMLADVLDALDAVDRDLDVTVLATDSVDVDAPVVVDDRPLTTAVNDCLDSVPTAVVMADLAIATPDALSDLLDSAADLAIAAGLGGGTNAFLARNSTFHVDYHGASYRDHLEIADEAELSVREVDSRLLAVDIDEPEDLAEVLLHGDGAALDWLVDAGFELDVGGGRVEVVRE</sequence>
<keyword evidence="3 5" id="KW-0547">Nucleotide-binding</keyword>
<keyword evidence="2 5" id="KW-0548">Nucleotidyltransferase</keyword>
<evidence type="ECO:0000313" key="6">
    <source>
        <dbReference type="EMBL" id="SFP74114.1"/>
    </source>
</evidence>
<dbReference type="InterPro" id="IPR029044">
    <property type="entry name" value="Nucleotide-diphossugar_trans"/>
</dbReference>
<evidence type="ECO:0000256" key="3">
    <source>
        <dbReference type="ARBA" id="ARBA00022741"/>
    </source>
</evidence>
<dbReference type="HAMAP" id="MF_02114">
    <property type="entry name" value="CofC"/>
    <property type="match status" value="1"/>
</dbReference>
<evidence type="ECO:0000256" key="2">
    <source>
        <dbReference type="ARBA" id="ARBA00022695"/>
    </source>
</evidence>
<dbReference type="Pfam" id="PF01983">
    <property type="entry name" value="CofC"/>
    <property type="match status" value="1"/>
</dbReference>
<comment type="pathway">
    <text evidence="5">Cofactor biosynthesis; coenzyme F420 biosynthesis.</text>
</comment>
<dbReference type="InterPro" id="IPR002835">
    <property type="entry name" value="CofC"/>
</dbReference>
<dbReference type="OrthoDB" id="11179at2157"/>
<keyword evidence="4 5" id="KW-0342">GTP-binding</keyword>
<keyword evidence="7" id="KW-1185">Reference proteome</keyword>
<name>A0A1I5STI9_9EURY</name>
<dbReference type="PANTHER" id="PTHR40392">
    <property type="entry name" value="2-PHOSPHO-L-LACTATE GUANYLYLTRANSFERASE"/>
    <property type="match status" value="1"/>
</dbReference>
<reference evidence="7" key="1">
    <citation type="submission" date="2016-10" db="EMBL/GenBank/DDBJ databases">
        <authorList>
            <person name="Varghese N."/>
            <person name="Submissions S."/>
        </authorList>
    </citation>
    <scope>NUCLEOTIDE SEQUENCE [LARGE SCALE GENOMIC DNA]</scope>
    <source>
        <strain evidence="7">CGMCC 1.10329</strain>
    </source>
</reference>
<comment type="subunit">
    <text evidence="5">Homodimer.</text>
</comment>
<evidence type="ECO:0000256" key="4">
    <source>
        <dbReference type="ARBA" id="ARBA00023134"/>
    </source>
</evidence>
<dbReference type="SUPFAM" id="SSF53448">
    <property type="entry name" value="Nucleotide-diphospho-sugar transferases"/>
    <property type="match status" value="1"/>
</dbReference>
<dbReference type="NCBIfam" id="TIGR03552">
    <property type="entry name" value="F420_cofC"/>
    <property type="match status" value="1"/>
</dbReference>
<dbReference type="GO" id="GO:0052645">
    <property type="term" value="P:F420-0 metabolic process"/>
    <property type="evidence" value="ECO:0007669"/>
    <property type="project" value="UniProtKB-UniRule"/>
</dbReference>
<organism evidence="6 7">
    <name type="scientific">Halolamina pelagica</name>
    <dbReference type="NCBI Taxonomy" id="699431"/>
    <lineage>
        <taxon>Archaea</taxon>
        <taxon>Methanobacteriati</taxon>
        <taxon>Methanobacteriota</taxon>
        <taxon>Stenosarchaea group</taxon>
        <taxon>Halobacteria</taxon>
        <taxon>Halobacteriales</taxon>
        <taxon>Haloferacaceae</taxon>
    </lineage>
</organism>
<dbReference type="PANTHER" id="PTHR40392:SF1">
    <property type="entry name" value="2-PHOSPHO-L-LACTATE GUANYLYLTRANSFERASE"/>
    <property type="match status" value="1"/>
</dbReference>
<comment type="function">
    <text evidence="5">Guanylyltransferase that catalyzes the activation of (2S)-2-phospholactate (2-PL) as (2S)-lactyl-2-diphospho-5'-guanosine, via the condensation of 2-PL with GTP. It is involved in the biosynthesis of coenzyme F420, a hydride carrier cofactor.</text>
</comment>
<proteinExistence type="inferred from homology"/>
<gene>
    <name evidence="5" type="primary">cofC</name>
    <name evidence="6" type="ORF">SAMN05216277_1074</name>
</gene>
<dbReference type="UniPathway" id="UPA00071"/>
<comment type="similarity">
    <text evidence="5">Belongs to the CofC family.</text>
</comment>
<dbReference type="Proteomes" id="UP000183769">
    <property type="component" value="Unassembled WGS sequence"/>
</dbReference>
<dbReference type="GO" id="GO:0005525">
    <property type="term" value="F:GTP binding"/>
    <property type="evidence" value="ECO:0007669"/>
    <property type="project" value="UniProtKB-KW"/>
</dbReference>
<dbReference type="EC" id="2.7.7.68" evidence="5"/>
<accession>A0A1I5STI9</accession>
<dbReference type="AlphaFoldDB" id="A0A1I5STI9"/>
<keyword evidence="1 5" id="KW-0808">Transferase</keyword>
<dbReference type="EMBL" id="FOXI01000007">
    <property type="protein sequence ID" value="SFP74114.1"/>
    <property type="molecule type" value="Genomic_DNA"/>
</dbReference>
<comment type="catalytic activity">
    <reaction evidence="5">
        <text>(2S)-2-phospholactate + GTP + H(+) = (2S)-lactyl-2-diphospho-5'-guanosine + diphosphate</text>
        <dbReference type="Rhea" id="RHEA:63424"/>
        <dbReference type="ChEBI" id="CHEBI:15378"/>
        <dbReference type="ChEBI" id="CHEBI:33019"/>
        <dbReference type="ChEBI" id="CHEBI:37565"/>
        <dbReference type="ChEBI" id="CHEBI:59435"/>
        <dbReference type="ChEBI" id="CHEBI:59906"/>
        <dbReference type="EC" id="2.7.7.68"/>
    </reaction>
</comment>